<dbReference type="Pfam" id="PF03969">
    <property type="entry name" value="AFG1_ATPase"/>
    <property type="match status" value="1"/>
</dbReference>
<protein>
    <submittedName>
        <fullName evidence="3">Lactation elevated protein 1</fullName>
    </submittedName>
</protein>
<accession>A0A087UHI4</accession>
<dbReference type="PANTHER" id="PTHR12169">
    <property type="entry name" value="ATPASE N2B"/>
    <property type="match status" value="1"/>
</dbReference>
<feature type="non-terminal residue" evidence="3">
    <location>
        <position position="79"/>
    </location>
</feature>
<dbReference type="InterPro" id="IPR005654">
    <property type="entry name" value="ATPase_AFG1-like"/>
</dbReference>
<dbReference type="GO" id="GO:0016887">
    <property type="term" value="F:ATP hydrolysis activity"/>
    <property type="evidence" value="ECO:0007669"/>
    <property type="project" value="InterPro"/>
</dbReference>
<dbReference type="GO" id="GO:0005524">
    <property type="term" value="F:ATP binding"/>
    <property type="evidence" value="ECO:0007669"/>
    <property type="project" value="UniProtKB-KW"/>
</dbReference>
<keyword evidence="1" id="KW-0547">Nucleotide-binding</keyword>
<dbReference type="PANTHER" id="PTHR12169:SF6">
    <property type="entry name" value="AFG1-LIKE ATPASE"/>
    <property type="match status" value="1"/>
</dbReference>
<dbReference type="Proteomes" id="UP000054359">
    <property type="component" value="Unassembled WGS sequence"/>
</dbReference>
<evidence type="ECO:0000313" key="3">
    <source>
        <dbReference type="EMBL" id="KFM76823.1"/>
    </source>
</evidence>
<proteinExistence type="predicted"/>
<evidence type="ECO:0000256" key="2">
    <source>
        <dbReference type="ARBA" id="ARBA00022840"/>
    </source>
</evidence>
<keyword evidence="2" id="KW-0067">ATP-binding</keyword>
<organism evidence="3 4">
    <name type="scientific">Stegodyphus mimosarum</name>
    <name type="common">African social velvet spider</name>
    <dbReference type="NCBI Taxonomy" id="407821"/>
    <lineage>
        <taxon>Eukaryota</taxon>
        <taxon>Metazoa</taxon>
        <taxon>Ecdysozoa</taxon>
        <taxon>Arthropoda</taxon>
        <taxon>Chelicerata</taxon>
        <taxon>Arachnida</taxon>
        <taxon>Araneae</taxon>
        <taxon>Araneomorphae</taxon>
        <taxon>Entelegynae</taxon>
        <taxon>Eresoidea</taxon>
        <taxon>Eresidae</taxon>
        <taxon>Stegodyphus</taxon>
    </lineage>
</organism>
<gene>
    <name evidence="3" type="ORF">X975_15261</name>
</gene>
<evidence type="ECO:0000256" key="1">
    <source>
        <dbReference type="ARBA" id="ARBA00022741"/>
    </source>
</evidence>
<reference evidence="3 4" key="1">
    <citation type="submission" date="2013-11" db="EMBL/GenBank/DDBJ databases">
        <title>Genome sequencing of Stegodyphus mimosarum.</title>
        <authorList>
            <person name="Bechsgaard J."/>
        </authorList>
    </citation>
    <scope>NUCLEOTIDE SEQUENCE [LARGE SCALE GENOMIC DNA]</scope>
</reference>
<evidence type="ECO:0000313" key="4">
    <source>
        <dbReference type="Proteomes" id="UP000054359"/>
    </source>
</evidence>
<name>A0A087UHI4_STEMI</name>
<dbReference type="OrthoDB" id="548867at2759"/>
<dbReference type="EMBL" id="KK119816">
    <property type="protein sequence ID" value="KFM76823.1"/>
    <property type="molecule type" value="Genomic_DNA"/>
</dbReference>
<dbReference type="AlphaFoldDB" id="A0A087UHI4"/>
<keyword evidence="4" id="KW-1185">Reference proteome</keyword>
<dbReference type="GO" id="GO:0005739">
    <property type="term" value="C:mitochondrion"/>
    <property type="evidence" value="ECO:0007669"/>
    <property type="project" value="TreeGrafter"/>
</dbReference>
<sequence>MWLDSGVDYRTKFVATRNKFFVFSECNANRELDEAFKILASRENDVIRSRILTIKNRNVTLNSTCGRVADCTFEELCDR</sequence>